<keyword evidence="1" id="KW-0472">Membrane</keyword>
<dbReference type="EMBL" id="HBKN01049809">
    <property type="protein sequence ID" value="CAE2340562.1"/>
    <property type="molecule type" value="Transcribed_RNA"/>
</dbReference>
<evidence type="ECO:0000313" key="2">
    <source>
        <dbReference type="EMBL" id="CAE2340561.1"/>
    </source>
</evidence>
<feature type="transmembrane region" description="Helical" evidence="1">
    <location>
        <begin position="38"/>
        <end position="59"/>
    </location>
</feature>
<dbReference type="EMBL" id="HBKN01049808">
    <property type="protein sequence ID" value="CAE2340561.1"/>
    <property type="molecule type" value="Transcribed_RNA"/>
</dbReference>
<keyword evidence="1" id="KW-1133">Transmembrane helix</keyword>
<evidence type="ECO:0000256" key="1">
    <source>
        <dbReference type="SAM" id="Phobius"/>
    </source>
</evidence>
<keyword evidence="1" id="KW-0812">Transmembrane</keyword>
<gene>
    <name evidence="2" type="ORF">GTHE00462_LOCUS38903</name>
    <name evidence="3" type="ORF">GTHE00462_LOCUS38904</name>
</gene>
<accession>A0A6U6DUX1</accession>
<evidence type="ECO:0000313" key="3">
    <source>
        <dbReference type="EMBL" id="CAE2340562.1"/>
    </source>
</evidence>
<dbReference type="AlphaFoldDB" id="A0A6U6DUX1"/>
<sequence length="154" mass="17506">MNKIGSNSMDSLLMAEHAALLKQKLHGEIAALQAQRHALMWGAVSYIVVFSIFLIVFSLRNRKPQEGKAYKMKSMNGKAVQPMRKVRSFSESFNTKMRSANNSWMVANKASSGSRFYANQINAMRCHSFDRRPSETSPEYSRCLTVRPFKPMHA</sequence>
<proteinExistence type="predicted"/>
<reference evidence="2" key="1">
    <citation type="submission" date="2021-01" db="EMBL/GenBank/DDBJ databases">
        <authorList>
            <person name="Corre E."/>
            <person name="Pelletier E."/>
            <person name="Niang G."/>
            <person name="Scheremetjew M."/>
            <person name="Finn R."/>
            <person name="Kale V."/>
            <person name="Holt S."/>
            <person name="Cochrane G."/>
            <person name="Meng A."/>
            <person name="Brown T."/>
            <person name="Cohen L."/>
        </authorList>
    </citation>
    <scope>NUCLEOTIDE SEQUENCE</scope>
    <source>
        <strain evidence="2">CCMP 2712</strain>
    </source>
</reference>
<organism evidence="2">
    <name type="scientific">Guillardia theta</name>
    <name type="common">Cryptophyte</name>
    <name type="synonym">Cryptomonas phi</name>
    <dbReference type="NCBI Taxonomy" id="55529"/>
    <lineage>
        <taxon>Eukaryota</taxon>
        <taxon>Cryptophyceae</taxon>
        <taxon>Pyrenomonadales</taxon>
        <taxon>Geminigeraceae</taxon>
        <taxon>Guillardia</taxon>
    </lineage>
</organism>
<name>A0A6U6DUX1_GUITH</name>
<protein>
    <submittedName>
        <fullName evidence="2">Uncharacterized protein</fullName>
    </submittedName>
</protein>